<feature type="repeat" description="ANK" evidence="2">
    <location>
        <begin position="1917"/>
        <end position="1949"/>
    </location>
</feature>
<dbReference type="SMART" id="SM00248">
    <property type="entry name" value="ANK"/>
    <property type="match status" value="4"/>
</dbReference>
<comment type="caution">
    <text evidence="4">The sequence shown here is derived from an EMBL/GenBank/DDBJ whole genome shotgun (WGS) entry which is preliminary data.</text>
</comment>
<reference evidence="4" key="2">
    <citation type="submission" date="2020-04" db="EMBL/GenBank/DDBJ databases">
        <authorList>
            <person name="Santos R.A.C."/>
            <person name="Steenwyk J.L."/>
            <person name="Rivero-Menendez O."/>
            <person name="Mead M.E."/>
            <person name="Silva L.P."/>
            <person name="Bastos R.W."/>
            <person name="Alastruey-Izquierdo A."/>
            <person name="Goldman G.H."/>
            <person name="Rokas A."/>
        </authorList>
    </citation>
    <scope>NUCLEOTIDE SEQUENCE</scope>
    <source>
        <strain evidence="4">CNM-CM8927</strain>
    </source>
</reference>
<evidence type="ECO:0000313" key="4">
    <source>
        <dbReference type="EMBL" id="KAF4206463.1"/>
    </source>
</evidence>
<proteinExistence type="predicted"/>
<evidence type="ECO:0000313" key="5">
    <source>
        <dbReference type="Proteomes" id="UP000649114"/>
    </source>
</evidence>
<dbReference type="InterPro" id="IPR053137">
    <property type="entry name" value="NLR-like"/>
</dbReference>
<dbReference type="PROSITE" id="PS50297">
    <property type="entry name" value="ANK_REP_REGION"/>
    <property type="match status" value="1"/>
</dbReference>
<dbReference type="Gene3D" id="3.40.50.1580">
    <property type="entry name" value="Nucleoside phosphorylase domain"/>
    <property type="match status" value="1"/>
</dbReference>
<protein>
    <recommendedName>
        <fullName evidence="3">Nephrocystin 3-like N-terminal domain-containing protein</fullName>
    </recommendedName>
</protein>
<dbReference type="InterPro" id="IPR036770">
    <property type="entry name" value="Ankyrin_rpt-contain_sf"/>
</dbReference>
<dbReference type="PANTHER" id="PTHR46082:SF11">
    <property type="entry name" value="AAA+ ATPASE DOMAIN-CONTAINING PROTEIN-RELATED"/>
    <property type="match status" value="1"/>
</dbReference>
<dbReference type="PROSITE" id="PS50088">
    <property type="entry name" value="ANK_REPEAT"/>
    <property type="match status" value="1"/>
</dbReference>
<evidence type="ECO:0000256" key="2">
    <source>
        <dbReference type="PROSITE-ProRule" id="PRU00023"/>
    </source>
</evidence>
<dbReference type="Gene3D" id="1.25.40.20">
    <property type="entry name" value="Ankyrin repeat-containing domain"/>
    <property type="match status" value="1"/>
</dbReference>
<dbReference type="InterPro" id="IPR035994">
    <property type="entry name" value="Nucleoside_phosphorylase_sf"/>
</dbReference>
<dbReference type="GO" id="GO:0003824">
    <property type="term" value="F:catalytic activity"/>
    <property type="evidence" value="ECO:0007669"/>
    <property type="project" value="InterPro"/>
</dbReference>
<organism evidence="4 5">
    <name type="scientific">Aspergillus lentulus</name>
    <dbReference type="NCBI Taxonomy" id="293939"/>
    <lineage>
        <taxon>Eukaryota</taxon>
        <taxon>Fungi</taxon>
        <taxon>Dikarya</taxon>
        <taxon>Ascomycota</taxon>
        <taxon>Pezizomycotina</taxon>
        <taxon>Eurotiomycetes</taxon>
        <taxon>Eurotiomycetidae</taxon>
        <taxon>Eurotiales</taxon>
        <taxon>Aspergillaceae</taxon>
        <taxon>Aspergillus</taxon>
        <taxon>Aspergillus subgen. Fumigati</taxon>
    </lineage>
</organism>
<dbReference type="Pfam" id="PF12796">
    <property type="entry name" value="Ank_2"/>
    <property type="match status" value="1"/>
</dbReference>
<dbReference type="SUPFAM" id="SSF52540">
    <property type="entry name" value="P-loop containing nucleoside triphosphate hydrolases"/>
    <property type="match status" value="1"/>
</dbReference>
<dbReference type="SUPFAM" id="SSF48403">
    <property type="entry name" value="Ankyrin repeat"/>
    <property type="match status" value="1"/>
</dbReference>
<dbReference type="Gene3D" id="3.40.50.300">
    <property type="entry name" value="P-loop containing nucleotide triphosphate hydrolases"/>
    <property type="match status" value="1"/>
</dbReference>
<dbReference type="PANTHER" id="PTHR46082">
    <property type="entry name" value="ATP/GTP-BINDING PROTEIN-RELATED"/>
    <property type="match status" value="1"/>
</dbReference>
<accession>A0AAN5YR72</accession>
<dbReference type="EMBL" id="JAAAPU010000029">
    <property type="protein sequence ID" value="KAF4206463.1"/>
    <property type="molecule type" value="Genomic_DNA"/>
</dbReference>
<dbReference type="Pfam" id="PF23397">
    <property type="entry name" value="DUF7104"/>
    <property type="match status" value="3"/>
</dbReference>
<name>A0AAN5YR72_ASPLE</name>
<dbReference type="Pfam" id="PF24883">
    <property type="entry name" value="NPHP3_N"/>
    <property type="match status" value="1"/>
</dbReference>
<dbReference type="SUPFAM" id="SSF53167">
    <property type="entry name" value="Purine and uridine phosphorylases"/>
    <property type="match status" value="1"/>
</dbReference>
<gene>
    <name evidence="4" type="ORF">CNMCM8927_004857</name>
</gene>
<keyword evidence="1" id="KW-0677">Repeat</keyword>
<dbReference type="InterPro" id="IPR027417">
    <property type="entry name" value="P-loop_NTPase"/>
</dbReference>
<dbReference type="Proteomes" id="UP000649114">
    <property type="component" value="Unassembled WGS sequence"/>
</dbReference>
<dbReference type="InterPro" id="IPR002110">
    <property type="entry name" value="Ankyrin_rpt"/>
</dbReference>
<dbReference type="InterPro" id="IPR056884">
    <property type="entry name" value="NPHP3-like_N"/>
</dbReference>
<keyword evidence="2" id="KW-0040">ANK repeat</keyword>
<sequence>MHGSRSHYDYTVAWISALPLEMAAARQMFDQFHDRLPQPLTDTNTYTLGSICGHNVVLACLPSGVYGTTSAATVVAQMRSTFPRLQYGLLVGIGGGAPSEKVDIRLGDVVVSKPTRTYGGVVQYDYGKTVAGGLFEQSGMLNRPPEILLTATSKLQAELHNHENPISDLLLKRSQANGGIGFGFPYPGQGRDLLFESTYAHVGSDDACQNCDTRHLVPRTARGSDEPKIHYGLIASANQVMKDGPTRDMLTRNLDILCFEMEAAGLMNHLPSIVIRGICDYSDSHKHKDWQPYAALTAAAYGRLLLSAVPISSPEKHDQALTTEEKECLEKLFLADPGDDLNALKRRKGGRAPGTCEWVLVSPEIRQWLGKESPAAGHESNLLWLHGNPGTGKSTMAITLAEKLPEDPLFAREDAILAYFFCDSSSEKHRTATAILRGLLYQTIQNRPSSLGSLVSKYRGYKDKLFSSFDALWSVLMEIGNRSGLKLYCIIDALDECDDEALESLLIQLSRTFQPGDSRYNQSGIHVLITSRPYEEIRLYLDEFPNQDIASYPQVCNDLAIFIEQKVKELSIKKHYSANVRRNVAAILNDKAEGTFLWAGLACGELIRVRSRDAVATLEKLPSGLSFMYKKMLDMAVEDRQEDGSTIIQLLTAIVIARRPLTLLELAEACNLYGTDDPEDRVAYVREDVFDCRLLVVIHDDRVMLLHKSVKDFLTHSQDARVINEQLAHAEFVSRCIDVLTRGLDAERPVVASILENAMGDRSFLLYCVQYWPEHAHLAGAEFKIQERHGAFFELDSPARERWLNLFRLFDLSIDSVPFKFSIFHVAARWGIPALISHALSTQILCEPGKTEAENLHLPKDHLINSRCSNGTTPLEESATQGHLDVFGVLLDLADGQMLLDEAIAAAIRNRRRGAGLIKLLIDRGRLQAMPESGRMIASTETWDFLLDYFGLEFPVSEQMLQELCYSENGTDVLSAISRKLQRQLPVTEEVLMLGGLHRDARFVELLLNDVEKRIPISEDFIFFALLNRKHALGIIDLVLAHWQRGSLALECPEEDPVLLIMQQLQKPAVLPEKVTNVLRMIQHRGFKLSPSTALVKLVAKTGDVDLYKEVLRNWETVNLIDESNLLYMAERMPAEMFDFFLDTLGGELPISARVVEAAAANLEHGWQIIQKLFKISDGNLPVSAFTFSRAAEMAETQLHGSQTLSFLLQHFKDRIPASPSVVRFAAQLGREGYPFIEAILDRLENNGLTADADLIPTVIYNGSVELLLFILDRTDSSLPITEETLALATGNHRDGVRMVRLLARRACGRLPWHEEAFRRCDKVNICPIFTEWLNEGTFTHEMIHAAAICIARTPITLRDPLQQTLIGYWKRVDFAEDIARILIQNNNMKILTNLLTLYGGVSLIDKETMQLAVKKDSPGLLIDLMIKQGREDLILKEELVEASAWGFSARNEGITFLLEQYGEKTPLSEQTLVFLLLNFSNRNRTVARFLEGLPDAILRSPTMLKAAAAGTNRQIVGRILESYPFEITDEIVEAAIGHSSDAKDIFCMLLARSGRHITERMIQLACKRRAEFLPFLLDETRERIPISTDTLLAALYGSLAAVETLLRYPIDVNQLTEEFLVMAGSRWEPEQRFSLILERFGDQIKITETIVAATIQTSHDHLFIAKLLSRLDSAAPLTEAVLVAAAKSVLPTPELIELFNRLLSMIGDDKVIAELTFVAAAGNGLEGAQIIQLLLSRRSDFEITESVSKAAVFKDDPFFGDVPTGTYVMEVLLDLKGDTVPITEEVLLAATRNFFNRYSIFRLLVRERFDSVRACLTQRLLLTIAASGDMKILSLLERRFEIPITNELRSICRLYIGARDGDSRAVRTVLRQGCPPDTRNARGETPLWMAAYGQHDLIVKDLLATEAVDVDAVPKTGDPPLIKAVKSYNVPIVRLLLAAGANPNLAGKDGKTAYALAKEKSYLRMMAIMEEYGAK</sequence>
<dbReference type="PRINTS" id="PR01415">
    <property type="entry name" value="ANKYRIN"/>
</dbReference>
<dbReference type="GO" id="GO:0009116">
    <property type="term" value="P:nucleoside metabolic process"/>
    <property type="evidence" value="ECO:0007669"/>
    <property type="project" value="InterPro"/>
</dbReference>
<reference evidence="4" key="1">
    <citation type="journal article" date="2020" name="bioRxiv">
        <title>Genomic and phenotypic heterogeneity of clinical isolates of the human pathogens Aspergillus fumigatus, Aspergillus lentulus and Aspergillus fumigatiaffinis.</title>
        <authorList>
            <person name="dos Santos R.A.C."/>
            <person name="Steenwyk J.L."/>
            <person name="Rivero-Menendez O."/>
            <person name="Mead M.E."/>
            <person name="Silva L.P."/>
            <person name="Bastos R.W."/>
            <person name="Alastruey-Izquierdo A."/>
            <person name="Goldman G.H."/>
            <person name="Rokas A."/>
        </authorList>
    </citation>
    <scope>NUCLEOTIDE SEQUENCE</scope>
    <source>
        <strain evidence="4">CNM-CM8927</strain>
    </source>
</reference>
<dbReference type="InterPro" id="IPR055530">
    <property type="entry name" value="DUF7104"/>
</dbReference>
<evidence type="ECO:0000256" key="1">
    <source>
        <dbReference type="ARBA" id="ARBA00022737"/>
    </source>
</evidence>
<feature type="domain" description="Nephrocystin 3-like N-terminal" evidence="3">
    <location>
        <begin position="354"/>
        <end position="532"/>
    </location>
</feature>
<evidence type="ECO:0000259" key="3">
    <source>
        <dbReference type="Pfam" id="PF24883"/>
    </source>
</evidence>